<reference evidence="2 3" key="1">
    <citation type="submission" date="2014-04" db="EMBL/GenBank/DDBJ databases">
        <authorList>
            <consortium name="DOE Joint Genome Institute"/>
            <person name="Kuo A."/>
            <person name="Zuccaro A."/>
            <person name="Kohler A."/>
            <person name="Nagy L.G."/>
            <person name="Floudas D."/>
            <person name="Copeland A."/>
            <person name="Barry K.W."/>
            <person name="Cichocki N."/>
            <person name="Veneault-Fourrey C."/>
            <person name="LaButti K."/>
            <person name="Lindquist E.A."/>
            <person name="Lipzen A."/>
            <person name="Lundell T."/>
            <person name="Morin E."/>
            <person name="Murat C."/>
            <person name="Sun H."/>
            <person name="Tunlid A."/>
            <person name="Henrissat B."/>
            <person name="Grigoriev I.V."/>
            <person name="Hibbett D.S."/>
            <person name="Martin F."/>
            <person name="Nordberg H.P."/>
            <person name="Cantor M.N."/>
            <person name="Hua S.X."/>
        </authorList>
    </citation>
    <scope>NUCLEOTIDE SEQUENCE [LARGE SCALE GENOMIC DNA]</scope>
    <source>
        <strain evidence="2 3">MAFF 305830</strain>
    </source>
</reference>
<dbReference type="OrthoDB" id="3156131at2759"/>
<name>A0A0C2WBZ0_SERVB</name>
<feature type="compositionally biased region" description="Polar residues" evidence="1">
    <location>
        <begin position="194"/>
        <end position="205"/>
    </location>
</feature>
<sequence>MHLLLRGSPLTELNVTKTDGTPMFLVETHPYLEDQRTEVYDAEGDVLGSILWNGTQPSHICVYSESATYAQAFEMVPRGDPTAGEIFEVVAGDGVHEILWIVDRRGLRAHYPMPSRGSSQIPPLVAEYFPKRSEPQAKQPHQPRKFSEMDCDTIDLDIERMSDDALGRFWVAFVLLDIIRKSKFRIPDEPIGRLQTQSASRTSNARRPPMSA</sequence>
<keyword evidence="3" id="KW-1185">Reference proteome</keyword>
<dbReference type="Proteomes" id="UP000054097">
    <property type="component" value="Unassembled WGS sequence"/>
</dbReference>
<feature type="region of interest" description="Disordered" evidence="1">
    <location>
        <begin position="192"/>
        <end position="212"/>
    </location>
</feature>
<dbReference type="EMBL" id="KN824329">
    <property type="protein sequence ID" value="KIM23973.1"/>
    <property type="molecule type" value="Genomic_DNA"/>
</dbReference>
<accession>A0A0C2WBZ0</accession>
<dbReference type="AlphaFoldDB" id="A0A0C2WBZ0"/>
<proteinExistence type="predicted"/>
<feature type="non-terminal residue" evidence="2">
    <location>
        <position position="212"/>
    </location>
</feature>
<dbReference type="HOGENOM" id="CLU_105512_0_0_1"/>
<evidence type="ECO:0000313" key="3">
    <source>
        <dbReference type="Proteomes" id="UP000054097"/>
    </source>
</evidence>
<reference evidence="3" key="2">
    <citation type="submission" date="2015-01" db="EMBL/GenBank/DDBJ databases">
        <title>Evolutionary Origins and Diversification of the Mycorrhizal Mutualists.</title>
        <authorList>
            <consortium name="DOE Joint Genome Institute"/>
            <consortium name="Mycorrhizal Genomics Consortium"/>
            <person name="Kohler A."/>
            <person name="Kuo A."/>
            <person name="Nagy L.G."/>
            <person name="Floudas D."/>
            <person name="Copeland A."/>
            <person name="Barry K.W."/>
            <person name="Cichocki N."/>
            <person name="Veneault-Fourrey C."/>
            <person name="LaButti K."/>
            <person name="Lindquist E.A."/>
            <person name="Lipzen A."/>
            <person name="Lundell T."/>
            <person name="Morin E."/>
            <person name="Murat C."/>
            <person name="Riley R."/>
            <person name="Ohm R."/>
            <person name="Sun H."/>
            <person name="Tunlid A."/>
            <person name="Henrissat B."/>
            <person name="Grigoriev I.V."/>
            <person name="Hibbett D.S."/>
            <person name="Martin F."/>
        </authorList>
    </citation>
    <scope>NUCLEOTIDE SEQUENCE [LARGE SCALE GENOMIC DNA]</scope>
    <source>
        <strain evidence="3">MAFF 305830</strain>
    </source>
</reference>
<gene>
    <name evidence="2" type="ORF">M408DRAFT_332033</name>
</gene>
<evidence type="ECO:0000313" key="2">
    <source>
        <dbReference type="EMBL" id="KIM23973.1"/>
    </source>
</evidence>
<protein>
    <submittedName>
        <fullName evidence="2">Uncharacterized protein</fullName>
    </submittedName>
</protein>
<organism evidence="2 3">
    <name type="scientific">Serendipita vermifera MAFF 305830</name>
    <dbReference type="NCBI Taxonomy" id="933852"/>
    <lineage>
        <taxon>Eukaryota</taxon>
        <taxon>Fungi</taxon>
        <taxon>Dikarya</taxon>
        <taxon>Basidiomycota</taxon>
        <taxon>Agaricomycotina</taxon>
        <taxon>Agaricomycetes</taxon>
        <taxon>Sebacinales</taxon>
        <taxon>Serendipitaceae</taxon>
        <taxon>Serendipita</taxon>
    </lineage>
</organism>
<evidence type="ECO:0000256" key="1">
    <source>
        <dbReference type="SAM" id="MobiDB-lite"/>
    </source>
</evidence>